<accession>A0AAX4JAL8</accession>
<dbReference type="Proteomes" id="UP001334084">
    <property type="component" value="Chromosome 3"/>
</dbReference>
<dbReference type="RefSeq" id="XP_065329140.1">
    <property type="nucleotide sequence ID" value="XM_065473068.1"/>
</dbReference>
<dbReference type="GeneID" id="90540804"/>
<gene>
    <name evidence="1" type="ORF">VNE69_03208</name>
</gene>
<dbReference type="AlphaFoldDB" id="A0AAX4JAL8"/>
<sequence>MFLYFFLLKCSNNIFNTTIIEHLPNYNQIDSNTSLDFDTIMAEGYDENEETEFVEDIMDYYEKNYGPAMEKNKYQENKKTSEEMQIQNLVNYLKNDENFSQNTTYQTNEELMQEVSRDIAEIWEREEIYYQDSSTFQCNNKFKQKNAVEPIISDENPIYKSNLTNNKSYLNNNYQQLFYDECKENHTNEKDNDASLDKKLSEMKNKFCEIHKKEQDYMLQNPIPIRDYNFDSFCAKEEINNLRNYIDSFKYRYREKMMKRTTSIKEQIEKKSFFGNGVIIDALEFIKEINEYIICKTTKLYIKHDILQVIHNLKLLIWKIYEITNAINVPDLIESIYGIYCNKLEIKKGKKNKVAKDITLLKRSFIKFYDTGKTELNNRVKAVCGCATKNSQ</sequence>
<dbReference type="EMBL" id="CP142728">
    <property type="protein sequence ID" value="WUR02995.1"/>
    <property type="molecule type" value="Genomic_DNA"/>
</dbReference>
<proteinExistence type="predicted"/>
<evidence type="ECO:0000313" key="1">
    <source>
        <dbReference type="EMBL" id="WUR02995.1"/>
    </source>
</evidence>
<reference evidence="1" key="1">
    <citation type="journal article" date="2024" name="BMC Genomics">
        <title>Functional annotation of a divergent genome using sequence and structure-based similarity.</title>
        <authorList>
            <person name="Svedberg D."/>
            <person name="Winiger R.R."/>
            <person name="Berg A."/>
            <person name="Sharma H."/>
            <person name="Tellgren-Roth C."/>
            <person name="Debrunner-Vossbrinck B.A."/>
            <person name="Vossbrinck C.R."/>
            <person name="Barandun J."/>
        </authorList>
    </citation>
    <scope>NUCLEOTIDE SEQUENCE</scope>
    <source>
        <strain evidence="1">Illinois isolate</strain>
    </source>
</reference>
<name>A0AAX4JAL8_9MICR</name>
<keyword evidence="2" id="KW-1185">Reference proteome</keyword>
<organism evidence="1 2">
    <name type="scientific">Vairimorpha necatrix</name>
    <dbReference type="NCBI Taxonomy" id="6039"/>
    <lineage>
        <taxon>Eukaryota</taxon>
        <taxon>Fungi</taxon>
        <taxon>Fungi incertae sedis</taxon>
        <taxon>Microsporidia</taxon>
        <taxon>Nosematidae</taxon>
        <taxon>Vairimorpha</taxon>
    </lineage>
</organism>
<evidence type="ECO:0000313" key="2">
    <source>
        <dbReference type="Proteomes" id="UP001334084"/>
    </source>
</evidence>
<protein>
    <submittedName>
        <fullName evidence="1">Uncharacterized protein</fullName>
    </submittedName>
</protein>
<dbReference type="KEGG" id="vnx:VNE69_03208"/>